<protein>
    <submittedName>
        <fullName evidence="1">Uncharacterized protein</fullName>
    </submittedName>
</protein>
<keyword evidence="2" id="KW-1185">Reference proteome</keyword>
<comment type="caution">
    <text evidence="1">The sequence shown here is derived from an EMBL/GenBank/DDBJ whole genome shotgun (WGS) entry which is preliminary data.</text>
</comment>
<gene>
    <name evidence="1" type="ORF">NC653_008433</name>
</gene>
<proteinExistence type="predicted"/>
<reference evidence="1" key="1">
    <citation type="journal article" date="2023" name="Mol. Ecol. Resour.">
        <title>Chromosome-level genome assembly of a triploid poplar Populus alba 'Berolinensis'.</title>
        <authorList>
            <person name="Chen S."/>
            <person name="Yu Y."/>
            <person name="Wang X."/>
            <person name="Wang S."/>
            <person name="Zhang T."/>
            <person name="Zhou Y."/>
            <person name="He R."/>
            <person name="Meng N."/>
            <person name="Wang Y."/>
            <person name="Liu W."/>
            <person name="Liu Z."/>
            <person name="Liu J."/>
            <person name="Guo Q."/>
            <person name="Huang H."/>
            <person name="Sederoff R.R."/>
            <person name="Wang G."/>
            <person name="Qu G."/>
            <person name="Chen S."/>
        </authorList>
    </citation>
    <scope>NUCLEOTIDE SEQUENCE</scope>
    <source>
        <strain evidence="1">SC-2020</strain>
    </source>
</reference>
<dbReference type="AlphaFoldDB" id="A0AAD6W8E0"/>
<accession>A0AAD6W8E0</accession>
<evidence type="ECO:0000313" key="1">
    <source>
        <dbReference type="EMBL" id="KAJ7003187.1"/>
    </source>
</evidence>
<evidence type="ECO:0000313" key="2">
    <source>
        <dbReference type="Proteomes" id="UP001164929"/>
    </source>
</evidence>
<dbReference type="Proteomes" id="UP001164929">
    <property type="component" value="Chromosome 3"/>
</dbReference>
<dbReference type="EMBL" id="JAQIZT010000003">
    <property type="protein sequence ID" value="KAJ7003187.1"/>
    <property type="molecule type" value="Genomic_DNA"/>
</dbReference>
<sequence>MVALATSDGICELWIYSKKLLKSSTLVPKKSGKMVLDFNPFFTLVWIGNKFWRGQVITVVR</sequence>
<organism evidence="1 2">
    <name type="scientific">Populus alba x Populus x berolinensis</name>
    <dbReference type="NCBI Taxonomy" id="444605"/>
    <lineage>
        <taxon>Eukaryota</taxon>
        <taxon>Viridiplantae</taxon>
        <taxon>Streptophyta</taxon>
        <taxon>Embryophyta</taxon>
        <taxon>Tracheophyta</taxon>
        <taxon>Spermatophyta</taxon>
        <taxon>Magnoliopsida</taxon>
        <taxon>eudicotyledons</taxon>
        <taxon>Gunneridae</taxon>
        <taxon>Pentapetalae</taxon>
        <taxon>rosids</taxon>
        <taxon>fabids</taxon>
        <taxon>Malpighiales</taxon>
        <taxon>Salicaceae</taxon>
        <taxon>Saliceae</taxon>
        <taxon>Populus</taxon>
    </lineage>
</organism>
<name>A0AAD6W8E0_9ROSI</name>